<dbReference type="Pfam" id="PF02879">
    <property type="entry name" value="PGM_PMM_II"/>
    <property type="match status" value="1"/>
</dbReference>
<dbReference type="PANTHER" id="PTHR45745">
    <property type="entry name" value="PHOSPHOMANNOMUTASE 45A"/>
    <property type="match status" value="1"/>
</dbReference>
<dbReference type="EC" id="5.4.2.2" evidence="11"/>
<evidence type="ECO:0000259" key="8">
    <source>
        <dbReference type="Pfam" id="PF02878"/>
    </source>
</evidence>
<dbReference type="PANTHER" id="PTHR45745:SF1">
    <property type="entry name" value="PHOSPHOGLUCOMUTASE 2B-RELATED"/>
    <property type="match status" value="1"/>
</dbReference>
<dbReference type="GO" id="GO:0004614">
    <property type="term" value="F:phosphoglucomutase activity"/>
    <property type="evidence" value="ECO:0007669"/>
    <property type="project" value="UniProtKB-EC"/>
</dbReference>
<dbReference type="InterPro" id="IPR016066">
    <property type="entry name" value="A-D-PHexomutase_CS"/>
</dbReference>
<evidence type="ECO:0000256" key="2">
    <source>
        <dbReference type="ARBA" id="ARBA00010231"/>
    </source>
</evidence>
<dbReference type="RefSeq" id="WP_114998999.1">
    <property type="nucleotide sequence ID" value="NZ_UFXS01000001.1"/>
</dbReference>
<organism evidence="11 12">
    <name type="scientific">Empedobacter falsenii</name>
    <dbReference type="NCBI Taxonomy" id="343874"/>
    <lineage>
        <taxon>Bacteria</taxon>
        <taxon>Pseudomonadati</taxon>
        <taxon>Bacteroidota</taxon>
        <taxon>Flavobacteriia</taxon>
        <taxon>Flavobacteriales</taxon>
        <taxon>Weeksellaceae</taxon>
        <taxon>Empedobacter</taxon>
    </lineage>
</organism>
<dbReference type="Gene3D" id="3.30.310.50">
    <property type="entry name" value="Alpha-D-phosphohexomutase, C-terminal domain"/>
    <property type="match status" value="1"/>
</dbReference>
<dbReference type="Pfam" id="PF02880">
    <property type="entry name" value="PGM_PMM_III"/>
    <property type="match status" value="1"/>
</dbReference>
<dbReference type="InterPro" id="IPR016055">
    <property type="entry name" value="A-D-PHexomutase_a/b/a-I/II/III"/>
</dbReference>
<dbReference type="InterPro" id="IPR005844">
    <property type="entry name" value="A-D-PHexomutase_a/b/a-I"/>
</dbReference>
<dbReference type="GO" id="GO:0005975">
    <property type="term" value="P:carbohydrate metabolic process"/>
    <property type="evidence" value="ECO:0007669"/>
    <property type="project" value="InterPro"/>
</dbReference>
<dbReference type="CDD" id="cd05799">
    <property type="entry name" value="PGM2"/>
    <property type="match status" value="1"/>
</dbReference>
<accession>A0A376G0Q7</accession>
<dbReference type="Gene3D" id="3.40.120.10">
    <property type="entry name" value="Alpha-D-Glucose-1,6-Bisphosphate, subunit A, domain 3"/>
    <property type="match status" value="3"/>
</dbReference>
<comment type="similarity">
    <text evidence="2 7">Belongs to the phosphohexose mutase family.</text>
</comment>
<evidence type="ECO:0000256" key="4">
    <source>
        <dbReference type="ARBA" id="ARBA00022723"/>
    </source>
</evidence>
<evidence type="ECO:0000256" key="5">
    <source>
        <dbReference type="ARBA" id="ARBA00022842"/>
    </source>
</evidence>
<proteinExistence type="inferred from homology"/>
<dbReference type="InterPro" id="IPR005846">
    <property type="entry name" value="A-D-PHexomutase_a/b/a-III"/>
</dbReference>
<feature type="domain" description="Alpha-D-phosphohexomutase alpha/beta/alpha" evidence="8">
    <location>
        <begin position="44"/>
        <end position="180"/>
    </location>
</feature>
<dbReference type="EMBL" id="UFXS01000001">
    <property type="protein sequence ID" value="STD54205.1"/>
    <property type="molecule type" value="Genomic_DNA"/>
</dbReference>
<evidence type="ECO:0000313" key="11">
    <source>
        <dbReference type="EMBL" id="STD54205.1"/>
    </source>
</evidence>
<evidence type="ECO:0000256" key="6">
    <source>
        <dbReference type="ARBA" id="ARBA00023235"/>
    </source>
</evidence>
<reference evidence="11 12" key="1">
    <citation type="submission" date="2018-06" db="EMBL/GenBank/DDBJ databases">
        <authorList>
            <consortium name="Pathogen Informatics"/>
            <person name="Doyle S."/>
        </authorList>
    </citation>
    <scope>NUCLEOTIDE SEQUENCE [LARGE SCALE GENOMIC DNA]</scope>
    <source>
        <strain evidence="11 12">NCTC13456</strain>
    </source>
</reference>
<dbReference type="SUPFAM" id="SSF55957">
    <property type="entry name" value="Phosphoglucomutase, C-terminal domain"/>
    <property type="match status" value="1"/>
</dbReference>
<evidence type="ECO:0000256" key="3">
    <source>
        <dbReference type="ARBA" id="ARBA00022553"/>
    </source>
</evidence>
<dbReference type="PROSITE" id="PS00710">
    <property type="entry name" value="PGM_PMM"/>
    <property type="match status" value="1"/>
</dbReference>
<feature type="domain" description="Alpha-D-phosphohexomutase alpha/beta/alpha" evidence="10">
    <location>
        <begin position="317"/>
        <end position="439"/>
    </location>
</feature>
<dbReference type="PRINTS" id="PR00509">
    <property type="entry name" value="PGMPMM"/>
</dbReference>
<evidence type="ECO:0000256" key="1">
    <source>
        <dbReference type="ARBA" id="ARBA00001946"/>
    </source>
</evidence>
<comment type="cofactor">
    <cofactor evidence="1">
        <name>Mg(2+)</name>
        <dbReference type="ChEBI" id="CHEBI:18420"/>
    </cofactor>
</comment>
<protein>
    <submittedName>
        <fullName evidence="11">Phosphoglucomutase</fullName>
        <ecNumber evidence="11">5.4.2.2</ecNumber>
    </submittedName>
</protein>
<dbReference type="InterPro" id="IPR005841">
    <property type="entry name" value="Alpha-D-phosphohexomutase_SF"/>
</dbReference>
<evidence type="ECO:0000256" key="7">
    <source>
        <dbReference type="RuleBase" id="RU004326"/>
    </source>
</evidence>
<dbReference type="InterPro" id="IPR036900">
    <property type="entry name" value="A-D-PHexomutase_C_sf"/>
</dbReference>
<dbReference type="AlphaFoldDB" id="A0A376G0Q7"/>
<dbReference type="GO" id="GO:0008973">
    <property type="term" value="F:phosphopentomutase activity"/>
    <property type="evidence" value="ECO:0007669"/>
    <property type="project" value="TreeGrafter"/>
</dbReference>
<dbReference type="InterPro" id="IPR005845">
    <property type="entry name" value="A-D-PHexomutase_a/b/a-II"/>
</dbReference>
<dbReference type="Pfam" id="PF02878">
    <property type="entry name" value="PGM_PMM_I"/>
    <property type="match status" value="1"/>
</dbReference>
<evidence type="ECO:0000313" key="12">
    <source>
        <dbReference type="Proteomes" id="UP000254737"/>
    </source>
</evidence>
<sequence>MTSSLDNAKLWLSDAYDAETRKAVQDLIDNNPTELDDSFYKNLEFGTGGMRGIMGVGTNRLNKYTLGAATQGLANYINQQFPNKEKKVAIAYDVRHNSDTFAKMVADVLTANGINVYLFESFRPTPELSFTVRHLGCDAGIVLTASHNPPIYNGYKVYWNDGAQIVPPQDGEIINEVNNVKVEEIKFQGNDALLTYIGKEIDEAFIDACVANGSFTQEGKEDIKIVFTSIHGTAVAITPKAFEKAGFTQVYQVAEQAIPSGDFPTVKSPNPEEPEALTMAVALANEIGADVVIGTDPDADRVGVATRNNEGKIVLLNGNQMNTVLAYYLLEKWQEAGKLVGKEFIGSTIVTSDIFYDIAAKFNVDCKVGLTGFKWIADMIRKFEGKESFVGGGEESFGFMVGDFIRDKDSVTTALLVSEIAAVQKANGSSLYNKLMEIYLEIGKAYQEDLISIVKPGKEGAELIAKMMVEFRSNPPKELAGSKVIRVKDFQSSIDKDLISGEEKAIEIPKSNVLIFYTEDGSKVACRPSGTEPKIKYYFSVNAPLSNKEDYPAVQKELLAKIDLLKEDFSK</sequence>
<keyword evidence="6 11" id="KW-0413">Isomerase</keyword>
<dbReference type="SUPFAM" id="SSF53738">
    <property type="entry name" value="Phosphoglucomutase, first 3 domains"/>
    <property type="match status" value="3"/>
</dbReference>
<keyword evidence="3" id="KW-0597">Phosphoprotein</keyword>
<feature type="domain" description="Alpha-D-phosphohexomutase alpha/beta/alpha" evidence="9">
    <location>
        <begin position="204"/>
        <end position="307"/>
    </location>
</feature>
<evidence type="ECO:0000259" key="10">
    <source>
        <dbReference type="Pfam" id="PF02880"/>
    </source>
</evidence>
<dbReference type="STRING" id="343874.GCA_000805695_00814"/>
<dbReference type="Proteomes" id="UP000254737">
    <property type="component" value="Unassembled WGS sequence"/>
</dbReference>
<keyword evidence="4 7" id="KW-0479">Metal-binding</keyword>
<dbReference type="GO" id="GO:0000287">
    <property type="term" value="F:magnesium ion binding"/>
    <property type="evidence" value="ECO:0007669"/>
    <property type="project" value="InterPro"/>
</dbReference>
<keyword evidence="5 7" id="KW-0460">Magnesium</keyword>
<name>A0A376G0Q7_9FLAO</name>
<dbReference type="GO" id="GO:0006166">
    <property type="term" value="P:purine ribonucleoside salvage"/>
    <property type="evidence" value="ECO:0007669"/>
    <property type="project" value="TreeGrafter"/>
</dbReference>
<evidence type="ECO:0000259" key="9">
    <source>
        <dbReference type="Pfam" id="PF02879"/>
    </source>
</evidence>
<gene>
    <name evidence="11" type="primary">pgcA</name>
    <name evidence="11" type="ORF">NCTC13456_00892</name>
</gene>